<dbReference type="EC" id="6.1.1.16" evidence="2"/>
<dbReference type="GO" id="GO:0005737">
    <property type="term" value="C:cytoplasm"/>
    <property type="evidence" value="ECO:0007669"/>
    <property type="project" value="TreeGrafter"/>
</dbReference>
<dbReference type="InterPro" id="IPR032678">
    <property type="entry name" value="tRNA-synt_1_cat_dom"/>
</dbReference>
<dbReference type="SUPFAM" id="SSF52374">
    <property type="entry name" value="Nucleotidylyl transferase"/>
    <property type="match status" value="1"/>
</dbReference>
<dbReference type="GO" id="GO:0046872">
    <property type="term" value="F:metal ion binding"/>
    <property type="evidence" value="ECO:0007669"/>
    <property type="project" value="UniProtKB-KW"/>
</dbReference>
<comment type="caution">
    <text evidence="13">The sequence shown here is derived from an EMBL/GenBank/DDBJ whole genome shotgun (WGS) entry which is preliminary data.</text>
</comment>
<dbReference type="CDD" id="cd00672">
    <property type="entry name" value="CysRS_core"/>
    <property type="match status" value="1"/>
</dbReference>
<dbReference type="OrthoDB" id="438179at2759"/>
<evidence type="ECO:0000313" key="14">
    <source>
        <dbReference type="Proteomes" id="UP000327013"/>
    </source>
</evidence>
<dbReference type="Gene3D" id="3.40.50.620">
    <property type="entry name" value="HUPs"/>
    <property type="match status" value="2"/>
</dbReference>
<dbReference type="PRINTS" id="PR00983">
    <property type="entry name" value="TRNASYNTHCYS"/>
</dbReference>
<dbReference type="Proteomes" id="UP000327013">
    <property type="component" value="Unassembled WGS sequence"/>
</dbReference>
<evidence type="ECO:0000256" key="9">
    <source>
        <dbReference type="ARBA" id="ARBA00023146"/>
    </source>
</evidence>
<keyword evidence="5" id="KW-0547">Nucleotide-binding</keyword>
<comment type="cofactor">
    <cofactor evidence="1">
        <name>Zn(2+)</name>
        <dbReference type="ChEBI" id="CHEBI:29105"/>
    </cofactor>
</comment>
<evidence type="ECO:0000256" key="4">
    <source>
        <dbReference type="ARBA" id="ARBA00022723"/>
    </source>
</evidence>
<dbReference type="EMBL" id="VIBQ01000017">
    <property type="protein sequence ID" value="KAB8360560.1"/>
    <property type="molecule type" value="Genomic_DNA"/>
</dbReference>
<keyword evidence="4" id="KW-0479">Metal-binding</keyword>
<dbReference type="GO" id="GO:0004817">
    <property type="term" value="F:cysteine-tRNA ligase activity"/>
    <property type="evidence" value="ECO:0007669"/>
    <property type="project" value="UniProtKB-EC"/>
</dbReference>
<evidence type="ECO:0000256" key="11">
    <source>
        <dbReference type="SAM" id="MobiDB-lite"/>
    </source>
</evidence>
<keyword evidence="3" id="KW-0436">Ligase</keyword>
<accession>A0A5N6KY17</accession>
<evidence type="ECO:0000256" key="2">
    <source>
        <dbReference type="ARBA" id="ARBA00012832"/>
    </source>
</evidence>
<keyword evidence="14" id="KW-1185">Reference proteome</keyword>
<dbReference type="PANTHER" id="PTHR10890">
    <property type="entry name" value="CYSTEINYL-TRNA SYNTHETASE"/>
    <property type="match status" value="1"/>
</dbReference>
<gene>
    <name evidence="13" type="ORF">FH972_024300</name>
</gene>
<name>A0A5N6KY17_9ROSI</name>
<evidence type="ECO:0000313" key="13">
    <source>
        <dbReference type="EMBL" id="KAB8360560.1"/>
    </source>
</evidence>
<dbReference type="AlphaFoldDB" id="A0A5N6KY17"/>
<evidence type="ECO:0000259" key="12">
    <source>
        <dbReference type="Pfam" id="PF01406"/>
    </source>
</evidence>
<sequence length="761" mass="85274">MAQPGRQLPPWKAPPAQDSAVIPSISIFNSLTRTKVPFRPIDPAGKKVTWYACGPTVYDDAHLGHARNYVNTDILRRILKFYFHYDVELVMNITDVDDKIILRARQQHLYTHFKKETTTLSDAKAAAKTAWNAYATSNAPLIPDATPEKWDKAEKEKYGHVLAGKPLSGEGEVGDDEEKVKMHLKTLRSTAAAMLEADKAEVMLDDFYAQTEDVFLPWLDAQKTIDVSDHSIFTRLTTEYEDRFMEDMRQLNVLEPDRITRVTEYGPQIVDYVKKIVDNGFAYQTSDGSVYFDIKAFEAAGNSYPRLEPWSRNDQGLRADGEGKLIKKTTEKRSPSDFALWKSSQPGEPSWPSPWGQGRPGWHIECSAMASDVLGQTMDIHSGGIDLAFPHHDNEIAQSEAYWTSQKDGCCEKQWVNYFIHMGHLHIKGAKMSKSLKNFTTIREALSRGDWNPRLLRIVFLLGNWKDRMEVTDEHVAAAKSWEKSVHNFFIKAINVESKSAGPIAAQVANSDGEKQSAASDDLLLQAMSTAQKDMHDALADSFDTPRAMRIIADIINNWVTELIKIFGLDSDMPAAAAGAPIQGGVIGWAGLDIAESAKPFVYPASRLRDELRRRAKANNLDSAEITELASQVHATAEQPIEAVPFAEVLSQFQEDVKNVAKAEGSTAKDYLRLCDDLRDVKLWDKNIYLEDALEEGAPALGKLKPEDMFRTAEYSAWDDKGIPTKDAKGENVAKSKGKKLNKEWIAQSKLHEEWLKAQQA</sequence>
<keyword evidence="8" id="KW-0648">Protein biosynthesis</keyword>
<dbReference type="FunFam" id="3.40.50.620:FF:000186">
    <property type="entry name" value="Putative Cysteinyl-tRNA synthetase"/>
    <property type="match status" value="1"/>
</dbReference>
<dbReference type="Pfam" id="PF01406">
    <property type="entry name" value="tRNA-synt_1e"/>
    <property type="match status" value="1"/>
</dbReference>
<evidence type="ECO:0000256" key="3">
    <source>
        <dbReference type="ARBA" id="ARBA00022598"/>
    </source>
</evidence>
<reference evidence="13 14" key="1">
    <citation type="submission" date="2019-06" db="EMBL/GenBank/DDBJ databases">
        <title>A chromosomal-level reference genome of Carpinus fangiana (Coryloideae, Betulaceae).</title>
        <authorList>
            <person name="Yang X."/>
            <person name="Wang Z."/>
            <person name="Zhang L."/>
            <person name="Hao G."/>
            <person name="Liu J."/>
            <person name="Yang Y."/>
        </authorList>
    </citation>
    <scope>NUCLEOTIDE SEQUENCE [LARGE SCALE GENOMIC DNA]</scope>
    <source>
        <strain evidence="13">Cfa_2016G</strain>
        <tissue evidence="13">Leaf</tissue>
    </source>
</reference>
<evidence type="ECO:0000256" key="8">
    <source>
        <dbReference type="ARBA" id="ARBA00022917"/>
    </source>
</evidence>
<dbReference type="NCBIfam" id="TIGR00435">
    <property type="entry name" value="cysS"/>
    <property type="match status" value="1"/>
</dbReference>
<evidence type="ECO:0000256" key="5">
    <source>
        <dbReference type="ARBA" id="ARBA00022741"/>
    </source>
</evidence>
<keyword evidence="7" id="KW-0067">ATP-binding</keyword>
<keyword evidence="9" id="KW-0030">Aminoacyl-tRNA synthetase</keyword>
<evidence type="ECO:0000256" key="6">
    <source>
        <dbReference type="ARBA" id="ARBA00022833"/>
    </source>
</evidence>
<evidence type="ECO:0000256" key="1">
    <source>
        <dbReference type="ARBA" id="ARBA00001947"/>
    </source>
</evidence>
<organism evidence="13 14">
    <name type="scientific">Carpinus fangiana</name>
    <dbReference type="NCBI Taxonomy" id="176857"/>
    <lineage>
        <taxon>Eukaryota</taxon>
        <taxon>Viridiplantae</taxon>
        <taxon>Streptophyta</taxon>
        <taxon>Embryophyta</taxon>
        <taxon>Tracheophyta</taxon>
        <taxon>Spermatophyta</taxon>
        <taxon>Magnoliopsida</taxon>
        <taxon>eudicotyledons</taxon>
        <taxon>Gunneridae</taxon>
        <taxon>Pentapetalae</taxon>
        <taxon>rosids</taxon>
        <taxon>fabids</taxon>
        <taxon>Fagales</taxon>
        <taxon>Betulaceae</taxon>
        <taxon>Carpinus</taxon>
    </lineage>
</organism>
<protein>
    <recommendedName>
        <fullName evidence="2">cysteine--tRNA ligase</fullName>
        <ecNumber evidence="2">6.1.1.16</ecNumber>
    </recommendedName>
    <alternativeName>
        <fullName evidence="10">Cysteinyl-tRNA synthetase</fullName>
    </alternativeName>
</protein>
<dbReference type="HAMAP" id="MF_00041">
    <property type="entry name" value="Cys_tRNA_synth"/>
    <property type="match status" value="1"/>
</dbReference>
<dbReference type="InterPro" id="IPR015803">
    <property type="entry name" value="Cys-tRNA-ligase"/>
</dbReference>
<dbReference type="GO" id="GO:0005524">
    <property type="term" value="F:ATP binding"/>
    <property type="evidence" value="ECO:0007669"/>
    <property type="project" value="UniProtKB-KW"/>
</dbReference>
<dbReference type="InterPro" id="IPR024909">
    <property type="entry name" value="Cys-tRNA/MSH_ligase"/>
</dbReference>
<dbReference type="PANTHER" id="PTHR10890:SF3">
    <property type="entry name" value="CYSTEINE--TRNA LIGASE, CYTOPLASMIC"/>
    <property type="match status" value="1"/>
</dbReference>
<evidence type="ECO:0000256" key="10">
    <source>
        <dbReference type="ARBA" id="ARBA00031499"/>
    </source>
</evidence>
<dbReference type="InterPro" id="IPR014729">
    <property type="entry name" value="Rossmann-like_a/b/a_fold"/>
</dbReference>
<keyword evidence="6" id="KW-0862">Zinc</keyword>
<feature type="domain" description="tRNA synthetases class I catalytic" evidence="12">
    <location>
        <begin position="45"/>
        <end position="480"/>
    </location>
</feature>
<proteinExistence type="inferred from homology"/>
<feature type="region of interest" description="Disordered" evidence="11">
    <location>
        <begin position="330"/>
        <end position="356"/>
    </location>
</feature>
<dbReference type="GO" id="GO:0006423">
    <property type="term" value="P:cysteinyl-tRNA aminoacylation"/>
    <property type="evidence" value="ECO:0007669"/>
    <property type="project" value="InterPro"/>
</dbReference>
<evidence type="ECO:0000256" key="7">
    <source>
        <dbReference type="ARBA" id="ARBA00022840"/>
    </source>
</evidence>